<dbReference type="PANTHER" id="PTHR35008:SF8">
    <property type="entry name" value="ALCOHOL DEHYDROGENASE CYTOCHROME C SUBUNIT"/>
    <property type="match status" value="1"/>
</dbReference>
<evidence type="ECO:0000256" key="4">
    <source>
        <dbReference type="PROSITE-ProRule" id="PRU00433"/>
    </source>
</evidence>
<proteinExistence type="predicted"/>
<dbReference type="Pfam" id="PF00581">
    <property type="entry name" value="Rhodanese"/>
    <property type="match status" value="1"/>
</dbReference>
<dbReference type="Gene3D" id="1.10.760.10">
    <property type="entry name" value="Cytochrome c-like domain"/>
    <property type="match status" value="2"/>
</dbReference>
<dbReference type="EMBL" id="CP011125">
    <property type="protein sequence ID" value="AKF06038.1"/>
    <property type="molecule type" value="Genomic_DNA"/>
</dbReference>
<dbReference type="OrthoDB" id="9811281at2"/>
<evidence type="ECO:0000313" key="9">
    <source>
        <dbReference type="EMBL" id="AKF06038.1"/>
    </source>
</evidence>
<organism evidence="9 10">
    <name type="scientific">Sandaracinus amylolyticus</name>
    <dbReference type="NCBI Taxonomy" id="927083"/>
    <lineage>
        <taxon>Bacteria</taxon>
        <taxon>Pseudomonadati</taxon>
        <taxon>Myxococcota</taxon>
        <taxon>Polyangia</taxon>
        <taxon>Polyangiales</taxon>
        <taxon>Sandaracinaceae</taxon>
        <taxon>Sandaracinus</taxon>
    </lineage>
</organism>
<protein>
    <submittedName>
        <fullName evidence="9">Cytochrome c oxidase subunit CcoP</fullName>
    </submittedName>
</protein>
<dbReference type="CDD" id="cd00158">
    <property type="entry name" value="RHOD"/>
    <property type="match status" value="1"/>
</dbReference>
<dbReference type="SUPFAM" id="SSF46626">
    <property type="entry name" value="Cytochrome c"/>
    <property type="match status" value="2"/>
</dbReference>
<evidence type="ECO:0000256" key="5">
    <source>
        <dbReference type="SAM" id="MobiDB-lite"/>
    </source>
</evidence>
<keyword evidence="3 4" id="KW-0408">Iron</keyword>
<evidence type="ECO:0000256" key="2">
    <source>
        <dbReference type="ARBA" id="ARBA00022723"/>
    </source>
</evidence>
<feature type="domain" description="Cytochrome c" evidence="8">
    <location>
        <begin position="49"/>
        <end position="135"/>
    </location>
</feature>
<feature type="chain" id="PRO_5002512296" evidence="6">
    <location>
        <begin position="21"/>
        <end position="373"/>
    </location>
</feature>
<dbReference type="Pfam" id="PF13442">
    <property type="entry name" value="Cytochrome_CBB3"/>
    <property type="match status" value="2"/>
</dbReference>
<feature type="compositionally biased region" description="Pro residues" evidence="5">
    <location>
        <begin position="30"/>
        <end position="48"/>
    </location>
</feature>
<dbReference type="PROSITE" id="PS51257">
    <property type="entry name" value="PROKAR_LIPOPROTEIN"/>
    <property type="match status" value="1"/>
</dbReference>
<sequence>MSIRPAVQHALVALPFVVLAACGGESEPAVPAPPPTPPVASAPAAPPDPELERGRTAYARYCALCHGDRAQGYAADHANAIGNPAFLAIADDAFLRAAIVDGRPGTPMSAWGRAHGGPLADGAVDAIVRYLRSLATQPAVDVSQVRVSGSIERGAAVYAQRCVECHGARGEGSETATSISHPNFHRAASDGFIRHTIEHGREGTPMPGFGAELPSQTIDDLVAYVRSLEHMPDRPVEPGGDPPPGLADLIIHPDGAAPAFTMRENRFVPADAVKEALEQGRRMVILDARATSDWANGHIPGAAPFPFYDIEQMAQNLPRDGTWILAYCACPHAASGHVVDELRQRGFEHTAIIDEGIHYWMDHGYPIERGTAQ</sequence>
<dbReference type="Gene3D" id="3.40.250.10">
    <property type="entry name" value="Rhodanese-like domain"/>
    <property type="match status" value="1"/>
</dbReference>
<accession>A0A0F6YHU9</accession>
<dbReference type="GO" id="GO:0046872">
    <property type="term" value="F:metal ion binding"/>
    <property type="evidence" value="ECO:0007669"/>
    <property type="project" value="UniProtKB-KW"/>
</dbReference>
<feature type="domain" description="Cytochrome c" evidence="8">
    <location>
        <begin position="149"/>
        <end position="229"/>
    </location>
</feature>
<keyword evidence="10" id="KW-1185">Reference proteome</keyword>
<dbReference type="SMART" id="SM00450">
    <property type="entry name" value="RHOD"/>
    <property type="match status" value="1"/>
</dbReference>
<dbReference type="InterPro" id="IPR036909">
    <property type="entry name" value="Cyt_c-like_dom_sf"/>
</dbReference>
<dbReference type="InterPro" id="IPR009056">
    <property type="entry name" value="Cyt_c-like_dom"/>
</dbReference>
<dbReference type="GO" id="GO:0020037">
    <property type="term" value="F:heme binding"/>
    <property type="evidence" value="ECO:0007669"/>
    <property type="project" value="InterPro"/>
</dbReference>
<dbReference type="PROSITE" id="PS51007">
    <property type="entry name" value="CYTC"/>
    <property type="match status" value="2"/>
</dbReference>
<dbReference type="GO" id="GO:0009055">
    <property type="term" value="F:electron transfer activity"/>
    <property type="evidence" value="ECO:0007669"/>
    <property type="project" value="InterPro"/>
</dbReference>
<dbReference type="Proteomes" id="UP000034883">
    <property type="component" value="Chromosome"/>
</dbReference>
<evidence type="ECO:0000259" key="7">
    <source>
        <dbReference type="PROSITE" id="PS50206"/>
    </source>
</evidence>
<evidence type="ECO:0000256" key="6">
    <source>
        <dbReference type="SAM" id="SignalP"/>
    </source>
</evidence>
<keyword evidence="6" id="KW-0732">Signal</keyword>
<keyword evidence="2 4" id="KW-0479">Metal-binding</keyword>
<dbReference type="InterPro" id="IPR036873">
    <property type="entry name" value="Rhodanese-like_dom_sf"/>
</dbReference>
<keyword evidence="1 4" id="KW-0349">Heme</keyword>
<dbReference type="SUPFAM" id="SSF52821">
    <property type="entry name" value="Rhodanese/Cell cycle control phosphatase"/>
    <property type="match status" value="1"/>
</dbReference>
<dbReference type="InterPro" id="IPR051459">
    <property type="entry name" value="Cytochrome_c-type_DH"/>
</dbReference>
<dbReference type="PANTHER" id="PTHR35008">
    <property type="entry name" value="BLL4482 PROTEIN-RELATED"/>
    <property type="match status" value="1"/>
</dbReference>
<feature type="signal peptide" evidence="6">
    <location>
        <begin position="1"/>
        <end position="20"/>
    </location>
</feature>
<dbReference type="InterPro" id="IPR001763">
    <property type="entry name" value="Rhodanese-like_dom"/>
</dbReference>
<evidence type="ECO:0000313" key="10">
    <source>
        <dbReference type="Proteomes" id="UP000034883"/>
    </source>
</evidence>
<evidence type="ECO:0000256" key="3">
    <source>
        <dbReference type="ARBA" id="ARBA00023004"/>
    </source>
</evidence>
<evidence type="ECO:0000259" key="8">
    <source>
        <dbReference type="PROSITE" id="PS51007"/>
    </source>
</evidence>
<reference evidence="9 10" key="1">
    <citation type="submission" date="2015-03" db="EMBL/GenBank/DDBJ databases">
        <title>Genome assembly of Sandaracinus amylolyticus DSM 53668.</title>
        <authorList>
            <person name="Sharma G."/>
            <person name="Subramanian S."/>
        </authorList>
    </citation>
    <scope>NUCLEOTIDE SEQUENCE [LARGE SCALE GENOMIC DNA]</scope>
    <source>
        <strain evidence="9 10">DSM 53668</strain>
    </source>
</reference>
<gene>
    <name evidence="9" type="ORF">DB32_003187</name>
</gene>
<dbReference type="PROSITE" id="PS50206">
    <property type="entry name" value="RHODANESE_3"/>
    <property type="match status" value="1"/>
</dbReference>
<dbReference type="RefSeq" id="WP_053233250.1">
    <property type="nucleotide sequence ID" value="NZ_CP011125.1"/>
</dbReference>
<feature type="region of interest" description="Disordered" evidence="5">
    <location>
        <begin position="27"/>
        <end position="50"/>
    </location>
</feature>
<evidence type="ECO:0000256" key="1">
    <source>
        <dbReference type="ARBA" id="ARBA00022617"/>
    </source>
</evidence>
<dbReference type="STRING" id="927083.DB32_003187"/>
<dbReference type="KEGG" id="samy:DB32_003187"/>
<feature type="domain" description="Rhodanese" evidence="7">
    <location>
        <begin position="279"/>
        <end position="369"/>
    </location>
</feature>
<dbReference type="AlphaFoldDB" id="A0A0F6YHU9"/>
<name>A0A0F6YHU9_9BACT</name>